<feature type="transmembrane region" description="Helical" evidence="1">
    <location>
        <begin position="85"/>
        <end position="105"/>
    </location>
</feature>
<keyword evidence="1" id="KW-0812">Transmembrane</keyword>
<comment type="caution">
    <text evidence="2">The sequence shown here is derived from an EMBL/GenBank/DDBJ whole genome shotgun (WGS) entry which is preliminary data.</text>
</comment>
<feature type="transmembrane region" description="Helical" evidence="1">
    <location>
        <begin position="12"/>
        <end position="35"/>
    </location>
</feature>
<protein>
    <submittedName>
        <fullName evidence="2">Uncharacterized protein</fullName>
    </submittedName>
</protein>
<feature type="non-terminal residue" evidence="2">
    <location>
        <position position="1"/>
    </location>
</feature>
<feature type="transmembrane region" description="Helical" evidence="1">
    <location>
        <begin position="144"/>
        <end position="162"/>
    </location>
</feature>
<keyword evidence="1" id="KW-0472">Membrane</keyword>
<name>X1D9D2_9ZZZZ</name>
<gene>
    <name evidence="2" type="ORF">S01H4_38240</name>
</gene>
<proteinExistence type="predicted"/>
<accession>X1D9D2</accession>
<organism evidence="2">
    <name type="scientific">marine sediment metagenome</name>
    <dbReference type="NCBI Taxonomy" id="412755"/>
    <lineage>
        <taxon>unclassified sequences</taxon>
        <taxon>metagenomes</taxon>
        <taxon>ecological metagenomes</taxon>
    </lineage>
</organism>
<keyword evidence="1" id="KW-1133">Transmembrane helix</keyword>
<sequence>YTIIVTTITYLIYLFLMIAIIWSFLQFTVIPSLGFENLDFLKETIKKMGYWGLRFPLYEYLLLVYGYMMFLVLVSFSLTKIFKNMYVPIFAVITYFYVFSLHLNLDSIFNFNSWIYSIELFIYEGEMMPGWLTHSSVVLSHTQGITLLITTSLLLVIFSYIINVKIDGGRHGN</sequence>
<feature type="transmembrane region" description="Helical" evidence="1">
    <location>
        <begin position="55"/>
        <end position="78"/>
    </location>
</feature>
<reference evidence="2" key="1">
    <citation type="journal article" date="2014" name="Front. Microbiol.">
        <title>High frequency of phylogenetically diverse reductive dehalogenase-homologous genes in deep subseafloor sedimentary metagenomes.</title>
        <authorList>
            <person name="Kawai M."/>
            <person name="Futagami T."/>
            <person name="Toyoda A."/>
            <person name="Takaki Y."/>
            <person name="Nishi S."/>
            <person name="Hori S."/>
            <person name="Arai W."/>
            <person name="Tsubouchi T."/>
            <person name="Morono Y."/>
            <person name="Uchiyama I."/>
            <person name="Ito T."/>
            <person name="Fujiyama A."/>
            <person name="Inagaki F."/>
            <person name="Takami H."/>
        </authorList>
    </citation>
    <scope>NUCLEOTIDE SEQUENCE</scope>
    <source>
        <strain evidence="2">Expedition CK06-06</strain>
    </source>
</reference>
<evidence type="ECO:0000313" key="2">
    <source>
        <dbReference type="EMBL" id="GAH04910.1"/>
    </source>
</evidence>
<dbReference type="AlphaFoldDB" id="X1D9D2"/>
<dbReference type="EMBL" id="BART01020610">
    <property type="protein sequence ID" value="GAH04910.1"/>
    <property type="molecule type" value="Genomic_DNA"/>
</dbReference>
<evidence type="ECO:0000256" key="1">
    <source>
        <dbReference type="SAM" id="Phobius"/>
    </source>
</evidence>